<feature type="transmembrane region" description="Helical" evidence="1">
    <location>
        <begin position="6"/>
        <end position="25"/>
    </location>
</feature>
<keyword evidence="1" id="KW-1133">Transmembrane helix</keyword>
<gene>
    <name evidence="2" type="ORF">SAMN05446037_101545</name>
</gene>
<keyword evidence="3" id="KW-1185">Reference proteome</keyword>
<sequence length="55" mass="5932">MSNTLMIIGLIGLVSGVISPIFRVLGKKSKRSKGWMLVTVLSFLVFILGVVLGLE</sequence>
<dbReference type="AlphaFoldDB" id="A0A239G371"/>
<dbReference type="RefSeq" id="WP_176431398.1">
    <property type="nucleotide sequence ID" value="NZ_FZOJ01000015.1"/>
</dbReference>
<protein>
    <submittedName>
        <fullName evidence="2">Uncharacterized protein</fullName>
    </submittedName>
</protein>
<dbReference type="Proteomes" id="UP000198304">
    <property type="component" value="Unassembled WGS sequence"/>
</dbReference>
<evidence type="ECO:0000256" key="1">
    <source>
        <dbReference type="SAM" id="Phobius"/>
    </source>
</evidence>
<organism evidence="2 3">
    <name type="scientific">Anaerovirgula multivorans</name>
    <dbReference type="NCBI Taxonomy" id="312168"/>
    <lineage>
        <taxon>Bacteria</taxon>
        <taxon>Bacillati</taxon>
        <taxon>Bacillota</taxon>
        <taxon>Clostridia</taxon>
        <taxon>Peptostreptococcales</taxon>
        <taxon>Natronincolaceae</taxon>
        <taxon>Anaerovirgula</taxon>
    </lineage>
</organism>
<feature type="transmembrane region" description="Helical" evidence="1">
    <location>
        <begin position="34"/>
        <end position="54"/>
    </location>
</feature>
<evidence type="ECO:0000313" key="3">
    <source>
        <dbReference type="Proteomes" id="UP000198304"/>
    </source>
</evidence>
<evidence type="ECO:0000313" key="2">
    <source>
        <dbReference type="EMBL" id="SNS63629.1"/>
    </source>
</evidence>
<proteinExistence type="predicted"/>
<dbReference type="EMBL" id="FZOJ01000015">
    <property type="protein sequence ID" value="SNS63629.1"/>
    <property type="molecule type" value="Genomic_DNA"/>
</dbReference>
<name>A0A239G371_9FIRM</name>
<accession>A0A239G371</accession>
<reference evidence="2 3" key="1">
    <citation type="submission" date="2017-06" db="EMBL/GenBank/DDBJ databases">
        <authorList>
            <person name="Kim H.J."/>
            <person name="Triplett B.A."/>
        </authorList>
    </citation>
    <scope>NUCLEOTIDE SEQUENCE [LARGE SCALE GENOMIC DNA]</scope>
    <source>
        <strain evidence="2 3">SCA</strain>
    </source>
</reference>
<keyword evidence="1" id="KW-0472">Membrane</keyword>
<keyword evidence="1" id="KW-0812">Transmembrane</keyword>